<dbReference type="AlphaFoldDB" id="A0A6M3IPL9"/>
<organism evidence="1">
    <name type="scientific">viral metagenome</name>
    <dbReference type="NCBI Taxonomy" id="1070528"/>
    <lineage>
        <taxon>unclassified sequences</taxon>
        <taxon>metagenomes</taxon>
        <taxon>organismal metagenomes</taxon>
    </lineage>
</organism>
<dbReference type="Pfam" id="PF24175">
    <property type="entry name" value="SU10_adaptor"/>
    <property type="match status" value="1"/>
</dbReference>
<proteinExistence type="predicted"/>
<dbReference type="InterPro" id="IPR056209">
    <property type="entry name" value="SU10_adaptor"/>
</dbReference>
<accession>A0A6M3IPL9</accession>
<name>A0A6M3IPL9_9ZZZZ</name>
<reference evidence="1" key="1">
    <citation type="submission" date="2020-03" db="EMBL/GenBank/DDBJ databases">
        <title>The deep terrestrial virosphere.</title>
        <authorList>
            <person name="Holmfeldt K."/>
            <person name="Nilsson E."/>
            <person name="Simone D."/>
            <person name="Lopez-Fernandez M."/>
            <person name="Wu X."/>
            <person name="de Brujin I."/>
            <person name="Lundin D."/>
            <person name="Andersson A."/>
            <person name="Bertilsson S."/>
            <person name="Dopson M."/>
        </authorList>
    </citation>
    <scope>NUCLEOTIDE SEQUENCE</scope>
    <source>
        <strain evidence="1">MM415B01456</strain>
    </source>
</reference>
<evidence type="ECO:0000313" key="1">
    <source>
        <dbReference type="EMBL" id="QJA58392.1"/>
    </source>
</evidence>
<dbReference type="EMBL" id="MT141321">
    <property type="protein sequence ID" value="QJA58392.1"/>
    <property type="molecule type" value="Genomic_DNA"/>
</dbReference>
<protein>
    <submittedName>
        <fullName evidence="1">Uncharacterized protein</fullName>
    </submittedName>
</protein>
<sequence length="371" mass="41473">MRFADILTRVKALSNVSGQDALIKDAIQMGLDRATSKTLPYLMSEGIITTVAPYETGTIAMTNGSASIVGTDTVWASSMVGRKIRFNGENAYYRIKTVTDATHIVLETVYQGTTDTDATYSIYKDEYRLPADCDVYKVMRQIENSQSLTGLSATAFDILEPTPQATGSPLFEILLGTKLDTYATGTISGTVNTSTITGASTEWLSVEGLGRGSKITIGNYVYTVKSVDTDTQITIYESQSVTSAALTTYSILLDNYIVQFFTIPDSVENIYFRYQRITYPLINDYDIPDLPDKYHWILIHAGLIWAWLTKDKERSDMEQVIFESALKQMWQRIGYPSLARTYSRSSQDDIMLRENRIGGKLPDGYGYPIKR</sequence>
<gene>
    <name evidence="1" type="ORF">MM415B01456_0014</name>
</gene>